<name>A0A0D8I5Z6_9CLOT</name>
<dbReference type="RefSeq" id="WP_044826487.1">
    <property type="nucleotide sequence ID" value="NZ_CP009687.1"/>
</dbReference>
<dbReference type="PATRIC" id="fig|84022.5.peg.2658"/>
<organism evidence="1 2">
    <name type="scientific">Clostridium aceticum</name>
    <dbReference type="NCBI Taxonomy" id="84022"/>
    <lineage>
        <taxon>Bacteria</taxon>
        <taxon>Bacillati</taxon>
        <taxon>Bacillota</taxon>
        <taxon>Clostridia</taxon>
        <taxon>Eubacteriales</taxon>
        <taxon>Clostridiaceae</taxon>
        <taxon>Clostridium</taxon>
    </lineage>
</organism>
<dbReference type="KEGG" id="cace:CACET_c23740"/>
<evidence type="ECO:0000313" key="1">
    <source>
        <dbReference type="EMBL" id="AKL95820.1"/>
    </source>
</evidence>
<protein>
    <submittedName>
        <fullName evidence="1">Uncharacterized protein</fullName>
    </submittedName>
</protein>
<proteinExistence type="predicted"/>
<keyword evidence="2" id="KW-1185">Reference proteome</keyword>
<sequence>MAKVCKEDYKKIVKIYNESGNEAAIEYISQNFGIKSPKGVLLRIKKAPGFIYDEINNKINIATKEESLFMGIDELCTNPAIREVTPDPTQKVYYQLDSTLESLYKELMQEKLIELTKYVKLDRTTNTIHIDKTTLLADGYHMAIF</sequence>
<evidence type="ECO:0000313" key="2">
    <source>
        <dbReference type="Proteomes" id="UP000035704"/>
    </source>
</evidence>
<dbReference type="EMBL" id="CP009687">
    <property type="protein sequence ID" value="AKL95820.1"/>
    <property type="molecule type" value="Genomic_DNA"/>
</dbReference>
<accession>A0A0D8I5Z6</accession>
<dbReference type="OrthoDB" id="1900518at2"/>
<gene>
    <name evidence="1" type="ORF">CACET_c23740</name>
</gene>
<reference evidence="1 2" key="1">
    <citation type="submission" date="2014-10" db="EMBL/GenBank/DDBJ databases">
        <title>Genome sequence of Clostridium aceticum DSM 1496.</title>
        <authorList>
            <person name="Poehlein A."/>
            <person name="Schiel-Bengelsdorf B."/>
            <person name="Gottschalk G."/>
            <person name="Duerre P."/>
            <person name="Daniel R."/>
        </authorList>
    </citation>
    <scope>NUCLEOTIDE SEQUENCE [LARGE SCALE GENOMIC DNA]</scope>
    <source>
        <strain evidence="1 2">DSM 1496</strain>
    </source>
</reference>
<dbReference type="Proteomes" id="UP000035704">
    <property type="component" value="Chromosome"/>
</dbReference>
<dbReference type="AlphaFoldDB" id="A0A0D8I5Z6"/>
<dbReference type="STRING" id="84022.CACET_c23740"/>